<dbReference type="RefSeq" id="WP_165100328.1">
    <property type="nucleotide sequence ID" value="NZ_CP049056.1"/>
</dbReference>
<evidence type="ECO:0000256" key="3">
    <source>
        <dbReference type="ARBA" id="ARBA00022475"/>
    </source>
</evidence>
<feature type="transmembrane region" description="Helical" evidence="9">
    <location>
        <begin position="226"/>
        <end position="255"/>
    </location>
</feature>
<keyword evidence="5" id="KW-0029">Amino-acid transport</keyword>
<evidence type="ECO:0000256" key="5">
    <source>
        <dbReference type="ARBA" id="ARBA00022970"/>
    </source>
</evidence>
<accession>A0A7L5BY80</accession>
<evidence type="ECO:0000313" key="11">
    <source>
        <dbReference type="Proteomes" id="UP000503336"/>
    </source>
</evidence>
<evidence type="ECO:0000256" key="6">
    <source>
        <dbReference type="ARBA" id="ARBA00022989"/>
    </source>
</evidence>
<evidence type="ECO:0000256" key="4">
    <source>
        <dbReference type="ARBA" id="ARBA00022692"/>
    </source>
</evidence>
<dbReference type="GO" id="GO:0005886">
    <property type="term" value="C:plasma membrane"/>
    <property type="evidence" value="ECO:0007669"/>
    <property type="project" value="UniProtKB-SubCell"/>
</dbReference>
<dbReference type="KEGG" id="hdh:G5B40_15440"/>
<sequence>MWTDIFIQILSGVSRGMILFVVASGLTLIFGVLRIPNFAHGSFYMLAAFVAYAVTHAVGGSNLGFAASLLMAPLILGVFGLVFEFMLLRRIAGRLHLYQLIMTFAMTLIIADGIKMIWGGAYRSVGYPPLLSGSVEIFGRPFPTYYLLVIAVGLIIAGLLSLLMERTRFGRTVSAAVVDPEMVGALGVNVPRLYTLVFGLGAALAGLGGALAAPVGSVSLGIGDSIIIESFAVVIIGGSGSIPGALAAALIIGVVQSLGIMVAPRLAIAFVFIALCVVLLVRPQGLLGRRV</sequence>
<name>A0A7L5BY80_9RHOB</name>
<comment type="similarity">
    <text evidence="8">Belongs to the binding-protein-dependent transport system permease family. LivHM subfamily.</text>
</comment>
<dbReference type="InterPro" id="IPR052157">
    <property type="entry name" value="BCAA_transport_permease"/>
</dbReference>
<dbReference type="CDD" id="cd06582">
    <property type="entry name" value="TM_PBP1_LivH_like"/>
    <property type="match status" value="1"/>
</dbReference>
<dbReference type="PANTHER" id="PTHR11795:SF442">
    <property type="entry name" value="ABC TRANSPORTER ATP-BINDING PROTEIN"/>
    <property type="match status" value="1"/>
</dbReference>
<keyword evidence="6 9" id="KW-1133">Transmembrane helix</keyword>
<reference evidence="10 11" key="1">
    <citation type="submission" date="2020-02" db="EMBL/GenBank/DDBJ databases">
        <title>complete genome sequence of Rhodobacteraceae bacterium.</title>
        <authorList>
            <person name="Park J."/>
            <person name="Kim Y.-S."/>
            <person name="Kim K.-H."/>
        </authorList>
    </citation>
    <scope>NUCLEOTIDE SEQUENCE [LARGE SCALE GENOMIC DNA]</scope>
    <source>
        <strain evidence="10 11">RR4-56</strain>
    </source>
</reference>
<dbReference type="PANTHER" id="PTHR11795">
    <property type="entry name" value="BRANCHED-CHAIN AMINO ACID TRANSPORT SYSTEM PERMEASE PROTEIN LIVH"/>
    <property type="match status" value="1"/>
</dbReference>
<evidence type="ECO:0000256" key="8">
    <source>
        <dbReference type="ARBA" id="ARBA00037998"/>
    </source>
</evidence>
<feature type="transmembrane region" description="Helical" evidence="9">
    <location>
        <begin position="262"/>
        <end position="281"/>
    </location>
</feature>
<dbReference type="Pfam" id="PF02653">
    <property type="entry name" value="BPD_transp_2"/>
    <property type="match status" value="1"/>
</dbReference>
<feature type="transmembrane region" description="Helical" evidence="9">
    <location>
        <begin position="65"/>
        <end position="88"/>
    </location>
</feature>
<dbReference type="AlphaFoldDB" id="A0A7L5BY80"/>
<keyword evidence="7 9" id="KW-0472">Membrane</keyword>
<evidence type="ECO:0000256" key="1">
    <source>
        <dbReference type="ARBA" id="ARBA00004651"/>
    </source>
</evidence>
<dbReference type="GO" id="GO:0022857">
    <property type="term" value="F:transmembrane transporter activity"/>
    <property type="evidence" value="ECO:0007669"/>
    <property type="project" value="InterPro"/>
</dbReference>
<feature type="transmembrane region" description="Helical" evidence="9">
    <location>
        <begin position="142"/>
        <end position="163"/>
    </location>
</feature>
<gene>
    <name evidence="10" type="ORF">G5B40_15440</name>
</gene>
<evidence type="ECO:0000313" key="10">
    <source>
        <dbReference type="EMBL" id="QIE56702.1"/>
    </source>
</evidence>
<feature type="transmembrane region" description="Helical" evidence="9">
    <location>
        <begin position="100"/>
        <end position="122"/>
    </location>
</feature>
<keyword evidence="2" id="KW-0813">Transport</keyword>
<protein>
    <submittedName>
        <fullName evidence="10">Branched-chain amino acid ABC transporter permease</fullName>
    </submittedName>
</protein>
<evidence type="ECO:0000256" key="7">
    <source>
        <dbReference type="ARBA" id="ARBA00023136"/>
    </source>
</evidence>
<evidence type="ECO:0000256" key="2">
    <source>
        <dbReference type="ARBA" id="ARBA00022448"/>
    </source>
</evidence>
<dbReference type="InterPro" id="IPR001851">
    <property type="entry name" value="ABC_transp_permease"/>
</dbReference>
<organism evidence="10 11">
    <name type="scientific">Pikeienuella piscinae</name>
    <dbReference type="NCBI Taxonomy" id="2748098"/>
    <lineage>
        <taxon>Bacteria</taxon>
        <taxon>Pseudomonadati</taxon>
        <taxon>Pseudomonadota</taxon>
        <taxon>Alphaproteobacteria</taxon>
        <taxon>Rhodobacterales</taxon>
        <taxon>Paracoccaceae</taxon>
        <taxon>Pikeienuella</taxon>
    </lineage>
</organism>
<dbReference type="GO" id="GO:0006865">
    <property type="term" value="P:amino acid transport"/>
    <property type="evidence" value="ECO:0007669"/>
    <property type="project" value="UniProtKB-KW"/>
</dbReference>
<keyword evidence="4 9" id="KW-0812">Transmembrane</keyword>
<feature type="transmembrane region" description="Helical" evidence="9">
    <location>
        <begin position="6"/>
        <end position="30"/>
    </location>
</feature>
<dbReference type="EMBL" id="CP049056">
    <property type="protein sequence ID" value="QIE56702.1"/>
    <property type="molecule type" value="Genomic_DNA"/>
</dbReference>
<comment type="subcellular location">
    <subcellularLocation>
        <location evidence="1">Cell membrane</location>
        <topology evidence="1">Multi-pass membrane protein</topology>
    </subcellularLocation>
</comment>
<keyword evidence="3" id="KW-1003">Cell membrane</keyword>
<proteinExistence type="inferred from homology"/>
<keyword evidence="11" id="KW-1185">Reference proteome</keyword>
<feature type="transmembrane region" description="Helical" evidence="9">
    <location>
        <begin position="193"/>
        <end position="214"/>
    </location>
</feature>
<dbReference type="Proteomes" id="UP000503336">
    <property type="component" value="Chromosome"/>
</dbReference>
<evidence type="ECO:0000256" key="9">
    <source>
        <dbReference type="SAM" id="Phobius"/>
    </source>
</evidence>
<feature type="transmembrane region" description="Helical" evidence="9">
    <location>
        <begin position="42"/>
        <end position="59"/>
    </location>
</feature>